<evidence type="ECO:0000256" key="1">
    <source>
        <dbReference type="SAM" id="Coils"/>
    </source>
</evidence>
<feature type="compositionally biased region" description="Basic and acidic residues" evidence="2">
    <location>
        <begin position="487"/>
        <end position="496"/>
    </location>
</feature>
<dbReference type="OrthoDB" id="548159at2759"/>
<comment type="caution">
    <text evidence="3">The sequence shown here is derived from an EMBL/GenBank/DDBJ whole genome shotgun (WGS) entry which is preliminary data.</text>
</comment>
<feature type="compositionally biased region" description="Polar residues" evidence="2">
    <location>
        <begin position="176"/>
        <end position="186"/>
    </location>
</feature>
<dbReference type="Proteomes" id="UP000239899">
    <property type="component" value="Unassembled WGS sequence"/>
</dbReference>
<feature type="compositionally biased region" description="Low complexity" evidence="2">
    <location>
        <begin position="222"/>
        <end position="236"/>
    </location>
</feature>
<proteinExistence type="predicted"/>
<dbReference type="EMBL" id="LHPG02000015">
    <property type="protein sequence ID" value="PRW33935.1"/>
    <property type="molecule type" value="Genomic_DNA"/>
</dbReference>
<dbReference type="AlphaFoldDB" id="A0A2P6TI10"/>
<feature type="coiled-coil region" evidence="1">
    <location>
        <begin position="332"/>
        <end position="380"/>
    </location>
</feature>
<evidence type="ECO:0000313" key="4">
    <source>
        <dbReference type="Proteomes" id="UP000239899"/>
    </source>
</evidence>
<feature type="region of interest" description="Disordered" evidence="2">
    <location>
        <begin position="1"/>
        <end position="127"/>
    </location>
</feature>
<dbReference type="SUPFAM" id="SSF57997">
    <property type="entry name" value="Tropomyosin"/>
    <property type="match status" value="1"/>
</dbReference>
<feature type="compositionally biased region" description="Low complexity" evidence="2">
    <location>
        <begin position="48"/>
        <end position="58"/>
    </location>
</feature>
<evidence type="ECO:0000313" key="3">
    <source>
        <dbReference type="EMBL" id="PRW33935.1"/>
    </source>
</evidence>
<keyword evidence="1" id="KW-0175">Coiled coil</keyword>
<organism evidence="3 4">
    <name type="scientific">Chlorella sorokiniana</name>
    <name type="common">Freshwater green alga</name>
    <dbReference type="NCBI Taxonomy" id="3076"/>
    <lineage>
        <taxon>Eukaryota</taxon>
        <taxon>Viridiplantae</taxon>
        <taxon>Chlorophyta</taxon>
        <taxon>core chlorophytes</taxon>
        <taxon>Trebouxiophyceae</taxon>
        <taxon>Chlorellales</taxon>
        <taxon>Chlorellaceae</taxon>
        <taxon>Chlorella clade</taxon>
        <taxon>Chlorella</taxon>
    </lineage>
</organism>
<protein>
    <submittedName>
        <fullName evidence="3">Nuclear mitotic apparatus 1 isoform X2</fullName>
    </submittedName>
</protein>
<dbReference type="PANTHER" id="PTHR43941">
    <property type="entry name" value="STRUCTURAL MAINTENANCE OF CHROMOSOMES PROTEIN 2"/>
    <property type="match status" value="1"/>
</dbReference>
<dbReference type="Gene3D" id="1.20.5.340">
    <property type="match status" value="1"/>
</dbReference>
<feature type="region of interest" description="Disordered" evidence="2">
    <location>
        <begin position="470"/>
        <end position="496"/>
    </location>
</feature>
<dbReference type="PANTHER" id="PTHR43941:SF1">
    <property type="entry name" value="STRUCTURAL MAINTENANCE OF CHROMOSOMES PROTEIN 2"/>
    <property type="match status" value="1"/>
</dbReference>
<gene>
    <name evidence="3" type="ORF">C2E21_7328</name>
</gene>
<sequence length="520" mass="55430">MASPFHLPAASAAGGQPRMSPHVQQHWQDCPPQWGGLPTPGGTPPPAFAAAAAAGTPPVFFTEAALTLDSPSSSGSPGHGGYSTHGPSPLSQPPPYYGQQHPAQHVAQHPPPPPPAHPATHQLQQLEQHNAELLRCCAQLQARLEATEQQMQAQAQTQQSAQHSQASPAGSVAGGSRSSQQEQQARPTPGRSRSALPSEELDPEERALLQRRLSAKQREAEAAAAALAAAQAATAQREGELEAERARAAALADEVARWKDECTQREKEARTLAQRLEAATAQCGLLDDSVAALKKKAGELSTALAQRDVAVRGLQDRLRSLQGSEGSRERQLDVLHAELEAARGERDATRREAAALQAENAELQAEVRRLDAAVHQARKEQAAALRSGSRDLELIAAAPPQRTSSVADGYGGPSFAPPPPAGAAHGQLPAGYAGGFGGSPFATEDTLQSMLQQTQALEDRLLKLNAERNELEAESARMPTHTTGRTQQERRRRAEVEGRLEEINKECSSIRLQLRRLGVK</sequence>
<name>A0A2P6TI10_CHLSO</name>
<feature type="compositionally biased region" description="Low complexity" evidence="2">
    <location>
        <begin position="149"/>
        <end position="171"/>
    </location>
</feature>
<feature type="compositionally biased region" description="Low complexity" evidence="2">
    <location>
        <begin position="99"/>
        <end position="108"/>
    </location>
</feature>
<dbReference type="STRING" id="3076.A0A2P6TI10"/>
<reference evidence="3 4" key="1">
    <citation type="journal article" date="2018" name="Plant J.">
        <title>Genome sequences of Chlorella sorokiniana UTEX 1602 and Micractinium conductrix SAG 241.80: implications to maltose excretion by a green alga.</title>
        <authorList>
            <person name="Arriola M.B."/>
            <person name="Velmurugan N."/>
            <person name="Zhang Y."/>
            <person name="Plunkett M.H."/>
            <person name="Hondzo H."/>
            <person name="Barney B.M."/>
        </authorList>
    </citation>
    <scope>NUCLEOTIDE SEQUENCE [LARGE SCALE GENOMIC DNA]</scope>
    <source>
        <strain evidence="4">UTEX 1602</strain>
    </source>
</reference>
<accession>A0A2P6TI10</accession>
<keyword evidence="4" id="KW-1185">Reference proteome</keyword>
<feature type="region of interest" description="Disordered" evidence="2">
    <location>
        <begin position="146"/>
        <end position="243"/>
    </location>
</feature>
<evidence type="ECO:0000256" key="2">
    <source>
        <dbReference type="SAM" id="MobiDB-lite"/>
    </source>
</evidence>